<dbReference type="AlphaFoldDB" id="A0A7K3WNI2"/>
<dbReference type="EMBL" id="JAAGVY010000009">
    <property type="protein sequence ID" value="NEN23209.1"/>
    <property type="molecule type" value="Genomic_DNA"/>
</dbReference>
<name>A0A7K3WNI2_9FLAO</name>
<gene>
    <name evidence="1" type="ORF">G3O08_06815</name>
</gene>
<keyword evidence="2" id="KW-1185">Reference proteome</keyword>
<reference evidence="1 2" key="1">
    <citation type="submission" date="2020-02" db="EMBL/GenBank/DDBJ databases">
        <title>Out from the shadows clarifying the taxonomy of the family Cryomorphaceae and related taxa by utilizing the GTDB taxonomic framework.</title>
        <authorList>
            <person name="Bowman J.P."/>
        </authorList>
    </citation>
    <scope>NUCLEOTIDE SEQUENCE [LARGE SCALE GENOMIC DNA]</scope>
    <source>
        <strain evidence="1 2">QSSC 1-22</strain>
    </source>
</reference>
<protein>
    <submittedName>
        <fullName evidence="1">Uncharacterized protein</fullName>
    </submittedName>
</protein>
<sequence>MKNIDKKSLEKAYLLFESGDIDNIEIGTTKSLQEIYNYLFLNVLELRSWLCANLTDEIENHDIIFKGIDQSYYYEGSEKGDDGE</sequence>
<comment type="caution">
    <text evidence="1">The sequence shown here is derived from an EMBL/GenBank/DDBJ whole genome shotgun (WGS) entry which is preliminary data.</text>
</comment>
<organism evidence="1 2">
    <name type="scientific">Cryomorpha ignava</name>
    <dbReference type="NCBI Taxonomy" id="101383"/>
    <lineage>
        <taxon>Bacteria</taxon>
        <taxon>Pseudomonadati</taxon>
        <taxon>Bacteroidota</taxon>
        <taxon>Flavobacteriia</taxon>
        <taxon>Flavobacteriales</taxon>
        <taxon>Cryomorphaceae</taxon>
        <taxon>Cryomorpha</taxon>
    </lineage>
</organism>
<dbReference type="RefSeq" id="WP_163284201.1">
    <property type="nucleotide sequence ID" value="NZ_JAAGVY010000009.1"/>
</dbReference>
<accession>A0A7K3WNI2</accession>
<dbReference type="Proteomes" id="UP000486602">
    <property type="component" value="Unassembled WGS sequence"/>
</dbReference>
<evidence type="ECO:0000313" key="2">
    <source>
        <dbReference type="Proteomes" id="UP000486602"/>
    </source>
</evidence>
<evidence type="ECO:0000313" key="1">
    <source>
        <dbReference type="EMBL" id="NEN23209.1"/>
    </source>
</evidence>
<proteinExistence type="predicted"/>